<sequence>MIPSIIGITVIFASISVLTFFLFLFLRYISKLSQDQ</sequence>
<gene>
    <name evidence="2" type="ORF">JOD01_000948</name>
</gene>
<accession>A0A939BNN4</accession>
<name>A0A939BNN4_9BACL</name>
<proteinExistence type="predicted"/>
<keyword evidence="1" id="KW-1133">Transmembrane helix</keyword>
<keyword evidence="3" id="KW-1185">Reference proteome</keyword>
<keyword evidence="1" id="KW-0472">Membrane</keyword>
<evidence type="ECO:0000313" key="2">
    <source>
        <dbReference type="EMBL" id="MBM7589350.1"/>
    </source>
</evidence>
<reference evidence="2" key="1">
    <citation type="submission" date="2021-01" db="EMBL/GenBank/DDBJ databases">
        <title>Genomic Encyclopedia of Type Strains, Phase IV (KMG-IV): sequencing the most valuable type-strain genomes for metagenomic binning, comparative biology and taxonomic classification.</title>
        <authorList>
            <person name="Goeker M."/>
        </authorList>
    </citation>
    <scope>NUCLEOTIDE SEQUENCE</scope>
    <source>
        <strain evidence="2">DSM 25523</strain>
    </source>
</reference>
<evidence type="ECO:0000313" key="3">
    <source>
        <dbReference type="Proteomes" id="UP000717624"/>
    </source>
</evidence>
<organism evidence="2 3">
    <name type="scientific">Brevibacillus fulvus</name>
    <dbReference type="NCBI Taxonomy" id="1125967"/>
    <lineage>
        <taxon>Bacteria</taxon>
        <taxon>Bacillati</taxon>
        <taxon>Bacillota</taxon>
        <taxon>Bacilli</taxon>
        <taxon>Bacillales</taxon>
        <taxon>Paenibacillaceae</taxon>
        <taxon>Brevibacillus</taxon>
    </lineage>
</organism>
<dbReference type="AlphaFoldDB" id="A0A939BNN4"/>
<protein>
    <submittedName>
        <fullName evidence="2">Uncharacterized protein</fullName>
    </submittedName>
</protein>
<keyword evidence="1" id="KW-0812">Transmembrane</keyword>
<dbReference type="Proteomes" id="UP000717624">
    <property type="component" value="Unassembled WGS sequence"/>
</dbReference>
<evidence type="ECO:0000256" key="1">
    <source>
        <dbReference type="SAM" id="Phobius"/>
    </source>
</evidence>
<dbReference type="EMBL" id="JAFBEB010000002">
    <property type="protein sequence ID" value="MBM7589350.1"/>
    <property type="molecule type" value="Genomic_DNA"/>
</dbReference>
<comment type="caution">
    <text evidence="2">The sequence shown here is derived from an EMBL/GenBank/DDBJ whole genome shotgun (WGS) entry which is preliminary data.</text>
</comment>
<feature type="transmembrane region" description="Helical" evidence="1">
    <location>
        <begin position="6"/>
        <end position="26"/>
    </location>
</feature>